<evidence type="ECO:0000259" key="1">
    <source>
        <dbReference type="Pfam" id="PF13456"/>
    </source>
</evidence>
<accession>A0ABM4U3N3</accession>
<dbReference type="Gene3D" id="3.30.420.10">
    <property type="entry name" value="Ribonuclease H-like superfamily/Ribonuclease H"/>
    <property type="match status" value="1"/>
</dbReference>
<dbReference type="InterPro" id="IPR002156">
    <property type="entry name" value="RNaseH_domain"/>
</dbReference>
<dbReference type="InterPro" id="IPR044730">
    <property type="entry name" value="RNase_H-like_dom_plant"/>
</dbReference>
<evidence type="ECO:0000313" key="2">
    <source>
        <dbReference type="Proteomes" id="UP001652660"/>
    </source>
</evidence>
<dbReference type="SUPFAM" id="SSF53098">
    <property type="entry name" value="Ribonuclease H-like"/>
    <property type="match status" value="1"/>
</dbReference>
<dbReference type="Pfam" id="PF13456">
    <property type="entry name" value="RVT_3"/>
    <property type="match status" value="1"/>
</dbReference>
<dbReference type="GeneID" id="140005207"/>
<dbReference type="InterPro" id="IPR052929">
    <property type="entry name" value="RNase_H-like_EbsB-rel"/>
</dbReference>
<dbReference type="CDD" id="cd06222">
    <property type="entry name" value="RNase_H_like"/>
    <property type="match status" value="1"/>
</dbReference>
<sequence length="383" mass="44100">MGSRKLLTKGIAKRVGDGTTIDIWQDIWTPGSDDGRIKTRRGPQCTIRKVDELITNGKWNQRTLNRWFIEDIQKIKAIPLSITGCQDRLYWRYTNSGVFTMKSTYDVAMRATPVQWDGLKDMRGNFVRWWEGILGAKKREQGQEHIALTVNILWQIWKMRNRKAFDEKDADPRKSVQKAMVEWNEYIEAQKSLDGEFIQQTTSSNRSEEWKPPSRGQIKINSDAAFSQNTERTGISAVARNAEGKMMKAWARAELKASEPQVEEAAAIRMGMQMACDANRKEVEFQSDCKEVVDMINKEKEHHTRTATVLEDIANMRCLFEQCTFSFVHRAGNSCAHSLAKFAVKLTKNIEWEEYFPIWLHESAQKDYEGRNSDVSNLVISSS</sequence>
<reference evidence="3" key="2">
    <citation type="submission" date="2025-08" db="UniProtKB">
        <authorList>
            <consortium name="RefSeq"/>
        </authorList>
    </citation>
    <scope>IDENTIFICATION</scope>
    <source>
        <tissue evidence="3">Leaves</tissue>
    </source>
</reference>
<name>A0ABM4U3N3_COFAR</name>
<dbReference type="RefSeq" id="XP_071901877.1">
    <property type="nucleotide sequence ID" value="XM_072045776.1"/>
</dbReference>
<keyword evidence="2" id="KW-1185">Reference proteome</keyword>
<organism evidence="2 3">
    <name type="scientific">Coffea arabica</name>
    <name type="common">Arabian coffee</name>
    <dbReference type="NCBI Taxonomy" id="13443"/>
    <lineage>
        <taxon>Eukaryota</taxon>
        <taxon>Viridiplantae</taxon>
        <taxon>Streptophyta</taxon>
        <taxon>Embryophyta</taxon>
        <taxon>Tracheophyta</taxon>
        <taxon>Spermatophyta</taxon>
        <taxon>Magnoliopsida</taxon>
        <taxon>eudicotyledons</taxon>
        <taxon>Gunneridae</taxon>
        <taxon>Pentapetalae</taxon>
        <taxon>asterids</taxon>
        <taxon>lamiids</taxon>
        <taxon>Gentianales</taxon>
        <taxon>Rubiaceae</taxon>
        <taxon>Ixoroideae</taxon>
        <taxon>Gardenieae complex</taxon>
        <taxon>Bertiereae - Coffeeae clade</taxon>
        <taxon>Coffeeae</taxon>
        <taxon>Coffea</taxon>
    </lineage>
</organism>
<evidence type="ECO:0000313" key="3">
    <source>
        <dbReference type="RefSeq" id="XP_071901877.1"/>
    </source>
</evidence>
<dbReference type="PANTHER" id="PTHR47074">
    <property type="entry name" value="BNAC02G40300D PROTEIN"/>
    <property type="match status" value="1"/>
</dbReference>
<proteinExistence type="predicted"/>
<reference evidence="2" key="1">
    <citation type="journal article" date="2025" name="Foods">
        <title>Unveiling the Microbial Signatures of Arabica Coffee Cherries: Insights into Ripeness Specific Diversity, Functional Traits, and Implications for Quality and Safety.</title>
        <authorList>
            <consortium name="RefSeq"/>
            <person name="Tenea G.N."/>
            <person name="Cifuentes V."/>
            <person name="Reyes P."/>
            <person name="Cevallos-Vallejos M."/>
        </authorList>
    </citation>
    <scope>NUCLEOTIDE SEQUENCE [LARGE SCALE GENOMIC DNA]</scope>
</reference>
<gene>
    <name evidence="3" type="primary">LOC140005207</name>
</gene>
<dbReference type="InterPro" id="IPR036397">
    <property type="entry name" value="RNaseH_sf"/>
</dbReference>
<feature type="domain" description="RNase H type-1" evidence="1">
    <location>
        <begin position="221"/>
        <end position="343"/>
    </location>
</feature>
<dbReference type="PANTHER" id="PTHR47074:SF11">
    <property type="entry name" value="REVERSE TRANSCRIPTASE-LIKE PROTEIN"/>
    <property type="match status" value="1"/>
</dbReference>
<dbReference type="InterPro" id="IPR012337">
    <property type="entry name" value="RNaseH-like_sf"/>
</dbReference>
<dbReference type="Proteomes" id="UP001652660">
    <property type="component" value="Chromosome 1c"/>
</dbReference>
<protein>
    <recommendedName>
        <fullName evidence="1">RNase H type-1 domain-containing protein</fullName>
    </recommendedName>
</protein>